<keyword evidence="1 6" id="KW-0963">Cytoplasm</keyword>
<dbReference type="Pfam" id="PF01336">
    <property type="entry name" value="tRNA_anti-codon"/>
    <property type="match status" value="1"/>
</dbReference>
<comment type="subcellular location">
    <subcellularLocation>
        <location evidence="6">Cytoplasm</location>
    </subcellularLocation>
</comment>
<keyword evidence="4 6" id="KW-0547">Nucleotide-binding</keyword>
<feature type="domain" description="OB" evidence="7">
    <location>
        <begin position="292"/>
        <end position="366"/>
    </location>
</feature>
<dbReference type="AlphaFoldDB" id="A0A7C4BBJ0"/>
<evidence type="ECO:0000256" key="2">
    <source>
        <dbReference type="ARBA" id="ARBA00022598"/>
    </source>
</evidence>
<dbReference type="EC" id="6.3.4.22" evidence="6"/>
<feature type="domain" description="TiaS FLD" evidence="8">
    <location>
        <begin position="162"/>
        <end position="276"/>
    </location>
</feature>
<evidence type="ECO:0000259" key="9">
    <source>
        <dbReference type="Pfam" id="PF22641"/>
    </source>
</evidence>
<comment type="caution">
    <text evidence="11">The sequence shown here is derived from an EMBL/GenBank/DDBJ whole genome shotgun (WGS) entry which is preliminary data.</text>
</comment>
<proteinExistence type="inferred from homology"/>
<comment type="similarity">
    <text evidence="6">Belongs to the TiaS family.</text>
</comment>
<dbReference type="PANTHER" id="PTHR40705">
    <property type="entry name" value="TRNA(ILE2) 2-AGMATINYLCYTIDINE SYNTHETASE TIAS"/>
    <property type="match status" value="1"/>
</dbReference>
<evidence type="ECO:0000259" key="10">
    <source>
        <dbReference type="Pfam" id="PF23783"/>
    </source>
</evidence>
<dbReference type="Gene3D" id="3.30.70.2200">
    <property type="match status" value="1"/>
</dbReference>
<evidence type="ECO:0000256" key="5">
    <source>
        <dbReference type="ARBA" id="ARBA00022840"/>
    </source>
</evidence>
<protein>
    <recommendedName>
        <fullName evidence="6">tRNA(Ile2) 2-agmatinylcytidine synthetase TiaS</fullName>
        <shortName evidence="6">tRNA(Ile2)-agm2C synthetase</shortName>
        <ecNumber evidence="6">6.3.4.22</ecNumber>
    </recommendedName>
    <alternativeName>
        <fullName evidence="6">tRNA(Ile2) agmatidine synthetase</fullName>
    </alternativeName>
</protein>
<comment type="function">
    <text evidence="6">ATP-dependent agmatine transferase that catalyzes the formation of 2-agmatinylcytidine (agm2C) at the wobble position (C34) of tRNA(Ile2), converting the codon specificity from AUG to AUA.</text>
</comment>
<dbReference type="GO" id="GO:0016879">
    <property type="term" value="F:ligase activity, forming carbon-nitrogen bonds"/>
    <property type="evidence" value="ECO:0007669"/>
    <property type="project" value="UniProtKB-UniRule"/>
</dbReference>
<evidence type="ECO:0000313" key="11">
    <source>
        <dbReference type="EMBL" id="HGI87353.1"/>
    </source>
</evidence>
<organism evidence="11">
    <name type="scientific">Ignisphaera aggregans</name>
    <dbReference type="NCBI Taxonomy" id="334771"/>
    <lineage>
        <taxon>Archaea</taxon>
        <taxon>Thermoproteota</taxon>
        <taxon>Thermoprotei</taxon>
        <taxon>Desulfurococcales</taxon>
        <taxon>Desulfurococcaceae</taxon>
        <taxon>Ignisphaera</taxon>
    </lineage>
</organism>
<dbReference type="Pfam" id="PF08489">
    <property type="entry name" value="TiaS_FLD"/>
    <property type="match status" value="1"/>
</dbReference>
<dbReference type="InterPro" id="IPR055394">
    <property type="entry name" value="Zn_ribbon_TiaS"/>
</dbReference>
<name>A0A7C4BBJ0_9CREN</name>
<dbReference type="Gene3D" id="3.90.600.20">
    <property type="match status" value="1"/>
</dbReference>
<evidence type="ECO:0000256" key="4">
    <source>
        <dbReference type="ARBA" id="ARBA00022741"/>
    </source>
</evidence>
<comment type="catalytic activity">
    <reaction evidence="6">
        <text>cytidine(34) in tRNA(Ile2) + agmatine + ATP + H2O = 2-agmatinylcytidine(34) in tRNA(Ile2) + AMP + 2 phosphate + 2 H(+)</text>
        <dbReference type="Rhea" id="RHEA:43608"/>
        <dbReference type="Rhea" id="RHEA-COMP:10625"/>
        <dbReference type="Rhea" id="RHEA-COMP:10626"/>
        <dbReference type="ChEBI" id="CHEBI:15377"/>
        <dbReference type="ChEBI" id="CHEBI:15378"/>
        <dbReference type="ChEBI" id="CHEBI:30616"/>
        <dbReference type="ChEBI" id="CHEBI:43474"/>
        <dbReference type="ChEBI" id="CHEBI:58145"/>
        <dbReference type="ChEBI" id="CHEBI:82748"/>
        <dbReference type="ChEBI" id="CHEBI:83545"/>
        <dbReference type="ChEBI" id="CHEBI:456215"/>
        <dbReference type="EC" id="6.3.4.22"/>
    </reaction>
</comment>
<dbReference type="InterPro" id="IPR013696">
    <property type="entry name" value="TiaS_FLD"/>
</dbReference>
<keyword evidence="5 6" id="KW-0067">ATP-binding</keyword>
<evidence type="ECO:0000259" key="7">
    <source>
        <dbReference type="Pfam" id="PF01336"/>
    </source>
</evidence>
<accession>A0A7C4BBJ0</accession>
<evidence type="ECO:0000256" key="1">
    <source>
        <dbReference type="ARBA" id="ARBA00022490"/>
    </source>
</evidence>
<dbReference type="GO" id="GO:0003676">
    <property type="term" value="F:nucleic acid binding"/>
    <property type="evidence" value="ECO:0007669"/>
    <property type="project" value="InterPro"/>
</dbReference>
<gene>
    <name evidence="6" type="primary">tiaS</name>
    <name evidence="11" type="ORF">ENV14_03035</name>
</gene>
<dbReference type="PANTHER" id="PTHR40705:SF2">
    <property type="entry name" value="DUF1743 DOMAIN-CONTAINING PROTEIN"/>
    <property type="match status" value="1"/>
</dbReference>
<dbReference type="InterPro" id="IPR004365">
    <property type="entry name" value="NA-bd_OB_tRNA"/>
</dbReference>
<dbReference type="EMBL" id="DTFF01000024">
    <property type="protein sequence ID" value="HGI87353.1"/>
    <property type="molecule type" value="Genomic_DNA"/>
</dbReference>
<sequence length="467" mass="53309">MQAPELCYVSIGLDDFDALRYGCTTHLATYILNELLKSFGNNILLLDYPNLVRLNPSIPWKTRGNGAIAIRLGIPCEYVLDLQILMQMLEDLVERYIDIFLNEFNVRTADFEPGLVIARHPLPTDLAWLYKKALTDIVVLDQNFVSKLVRRGFTISQRYGKRGIIGATAAIMWMCRDCDYTFELLTYRSKKMYGKSRCIDEESVKVFDNLTKGESFNNYDYKEKRVLIIPRGPDPILYGVRGESPDGVKKALNIIRVCEPVAAWTVFRSNQATDDHAVYRVVRELNPYKTCRIRGIITSKPVIVRGGAIIVKIFDSTSDILLAFFKPSQLFNIASNLEIGDYIEVQGHVKLWNNLQVVHVEKIVVLNASRAYRCKAPKCPRCGNKMVKKGFGKGYKCESCNTVVFNPVLECMKVIRTVNITLYLPPPHSQKHLVKPIERYGREKDAYKYEMLPVVNATKVLEPLEFL</sequence>
<dbReference type="InterPro" id="IPR024913">
    <property type="entry name" value="tRNA_Ile2__agm2C_synt"/>
</dbReference>
<feature type="domain" description="TiaS C-terminal zinc ribbon" evidence="10">
    <location>
        <begin position="377"/>
        <end position="404"/>
    </location>
</feature>
<dbReference type="Pfam" id="PF23783">
    <property type="entry name" value="Zn_ribbon_TiaS"/>
    <property type="match status" value="1"/>
</dbReference>
<keyword evidence="2 6" id="KW-0436">Ligase</keyword>
<dbReference type="InterPro" id="IPR053870">
    <property type="entry name" value="TiaS-like_TCKD"/>
</dbReference>
<evidence type="ECO:0000259" key="8">
    <source>
        <dbReference type="Pfam" id="PF08489"/>
    </source>
</evidence>
<dbReference type="GO" id="GO:0005737">
    <property type="term" value="C:cytoplasm"/>
    <property type="evidence" value="ECO:0007669"/>
    <property type="project" value="UniProtKB-SubCell"/>
</dbReference>
<reference evidence="11" key="1">
    <citation type="journal article" date="2020" name="mSystems">
        <title>Genome- and Community-Level Interaction Insights into Carbon Utilization and Element Cycling Functions of Hydrothermarchaeota in Hydrothermal Sediment.</title>
        <authorList>
            <person name="Zhou Z."/>
            <person name="Liu Y."/>
            <person name="Xu W."/>
            <person name="Pan J."/>
            <person name="Luo Z.H."/>
            <person name="Li M."/>
        </authorList>
    </citation>
    <scope>NUCLEOTIDE SEQUENCE [LARGE SCALE GENOMIC DNA]</scope>
    <source>
        <strain evidence="11">SpSt-732</strain>
    </source>
</reference>
<evidence type="ECO:0000256" key="6">
    <source>
        <dbReference type="HAMAP-Rule" id="MF_01892"/>
    </source>
</evidence>
<keyword evidence="3 6" id="KW-0819">tRNA processing</keyword>
<dbReference type="GO" id="GO:0005524">
    <property type="term" value="F:ATP binding"/>
    <property type="evidence" value="ECO:0007669"/>
    <property type="project" value="UniProtKB-KW"/>
</dbReference>
<evidence type="ECO:0000256" key="3">
    <source>
        <dbReference type="ARBA" id="ARBA00022694"/>
    </source>
</evidence>
<dbReference type="Pfam" id="PF22641">
    <property type="entry name" value="TiaS_TCKD"/>
    <property type="match status" value="1"/>
</dbReference>
<feature type="domain" description="TiaS-like TCKD" evidence="9">
    <location>
        <begin position="11"/>
        <end position="141"/>
    </location>
</feature>
<dbReference type="Gene3D" id="2.40.50.1010">
    <property type="match status" value="1"/>
</dbReference>
<dbReference type="GO" id="GO:0002101">
    <property type="term" value="P:tRNA wobble cytosine modification"/>
    <property type="evidence" value="ECO:0007669"/>
    <property type="project" value="UniProtKB-UniRule"/>
</dbReference>
<dbReference type="HAMAP" id="MF_01892">
    <property type="entry name" value="tRNA_Ile2_agm2C_synt"/>
    <property type="match status" value="1"/>
</dbReference>